<gene>
    <name evidence="3" type="primary">wrbA</name>
    <name evidence="3" type="ORF">JL102_04670</name>
</gene>
<dbReference type="Gene3D" id="3.40.50.360">
    <property type="match status" value="1"/>
</dbReference>
<dbReference type="GO" id="GO:0016020">
    <property type="term" value="C:membrane"/>
    <property type="evidence" value="ECO:0007669"/>
    <property type="project" value="TreeGrafter"/>
</dbReference>
<dbReference type="AlphaFoldDB" id="A0A937F322"/>
<dbReference type="InterPro" id="IPR005025">
    <property type="entry name" value="FMN_Rdtase-like_dom"/>
</dbReference>
<comment type="similarity">
    <text evidence="1">Belongs to the WrbA family.</text>
</comment>
<dbReference type="PROSITE" id="PS51257">
    <property type="entry name" value="PROKAR_LIPOPROTEIN"/>
    <property type="match status" value="1"/>
</dbReference>
<dbReference type="InterPro" id="IPR008254">
    <property type="entry name" value="Flavodoxin/NO_synth"/>
</dbReference>
<organism evidence="3 4">
    <name type="scientific">Fulvivirga sediminis</name>
    <dbReference type="NCBI Taxonomy" id="2803949"/>
    <lineage>
        <taxon>Bacteria</taxon>
        <taxon>Pseudomonadati</taxon>
        <taxon>Bacteroidota</taxon>
        <taxon>Cytophagia</taxon>
        <taxon>Cytophagales</taxon>
        <taxon>Fulvivirgaceae</taxon>
        <taxon>Fulvivirga</taxon>
    </lineage>
</organism>
<dbReference type="FunFam" id="3.40.50.360:FF:000001">
    <property type="entry name" value="NAD(P)H dehydrogenase (Quinone) FQR1-like"/>
    <property type="match status" value="1"/>
</dbReference>
<dbReference type="NCBIfam" id="NF002999">
    <property type="entry name" value="PRK03767.1"/>
    <property type="match status" value="1"/>
</dbReference>
<dbReference type="PANTHER" id="PTHR30546:SF23">
    <property type="entry name" value="FLAVOPROTEIN-LIKE PROTEIN YCP4-RELATED"/>
    <property type="match status" value="1"/>
</dbReference>
<dbReference type="PROSITE" id="PS50902">
    <property type="entry name" value="FLAVODOXIN_LIKE"/>
    <property type="match status" value="1"/>
</dbReference>
<dbReference type="RefSeq" id="WP_202243085.1">
    <property type="nucleotide sequence ID" value="NZ_JAESIY010000002.1"/>
</dbReference>
<dbReference type="GO" id="GO:0003955">
    <property type="term" value="F:NAD(P)H dehydrogenase (quinone) activity"/>
    <property type="evidence" value="ECO:0007669"/>
    <property type="project" value="UniProtKB-EC"/>
</dbReference>
<dbReference type="Pfam" id="PF03358">
    <property type="entry name" value="FMN_red"/>
    <property type="match status" value="1"/>
</dbReference>
<dbReference type="SUPFAM" id="SSF52218">
    <property type="entry name" value="Flavoproteins"/>
    <property type="match status" value="1"/>
</dbReference>
<accession>A0A937F322</accession>
<dbReference type="InterPro" id="IPR029039">
    <property type="entry name" value="Flavoprotein-like_sf"/>
</dbReference>
<dbReference type="GO" id="GO:0010181">
    <property type="term" value="F:FMN binding"/>
    <property type="evidence" value="ECO:0007669"/>
    <property type="project" value="InterPro"/>
</dbReference>
<evidence type="ECO:0000256" key="1">
    <source>
        <dbReference type="ARBA" id="ARBA00006961"/>
    </source>
</evidence>
<name>A0A937F322_9BACT</name>
<feature type="domain" description="Flavodoxin-like" evidence="2">
    <location>
        <begin position="6"/>
        <end position="195"/>
    </location>
</feature>
<dbReference type="EMBL" id="JAESIY010000002">
    <property type="protein sequence ID" value="MBL3655412.1"/>
    <property type="molecule type" value="Genomic_DNA"/>
</dbReference>
<dbReference type="NCBIfam" id="TIGR01755">
    <property type="entry name" value="flav_wrbA"/>
    <property type="match status" value="1"/>
</dbReference>
<reference evidence="3" key="1">
    <citation type="submission" date="2021-01" db="EMBL/GenBank/DDBJ databases">
        <title>Fulvivirga kasyanovii gen. nov., sp nov., a novel member of the phylum Bacteroidetes isolated from seawater in a mussel farm.</title>
        <authorList>
            <person name="Zhao L.-H."/>
            <person name="Wang Z.-J."/>
        </authorList>
    </citation>
    <scope>NUCLEOTIDE SEQUENCE</scope>
    <source>
        <strain evidence="3">2943</strain>
    </source>
</reference>
<comment type="caution">
    <text evidence="3">The sequence shown here is derived from an EMBL/GenBank/DDBJ whole genome shotgun (WGS) entry which is preliminary data.</text>
</comment>
<proteinExistence type="inferred from homology"/>
<protein>
    <submittedName>
        <fullName evidence="3">NAD(P)H:quinone oxidoreductase</fullName>
        <ecNumber evidence="3">1.6.5.2</ecNumber>
    </submittedName>
</protein>
<dbReference type="EC" id="1.6.5.2" evidence="3"/>
<dbReference type="Proteomes" id="UP000659388">
    <property type="component" value="Unassembled WGS sequence"/>
</dbReference>
<dbReference type="PANTHER" id="PTHR30546">
    <property type="entry name" value="FLAVODOXIN-RELATED PROTEIN WRBA-RELATED"/>
    <property type="match status" value="1"/>
</dbReference>
<sequence>MSKLKTAVIYYSSTGCNYKLANMAKEGAEKAGSEAKIFKVAELAPESVISNNPAWQEHVNETKHIPEVTLDDLEWADVIVFSAPTRFGNVPSQLKQFLDMTGPLWQKGKLINKVVTGMTSAMNPHGGQEATLLSLYTTMYHWGAIVVAPGYTDEVLYAAGGNPYGTSVSVDMKGNMVDDVESTKKAVEHQVKRAISVADALAK</sequence>
<evidence type="ECO:0000259" key="2">
    <source>
        <dbReference type="PROSITE" id="PS50902"/>
    </source>
</evidence>
<keyword evidence="3" id="KW-0560">Oxidoreductase</keyword>
<evidence type="ECO:0000313" key="4">
    <source>
        <dbReference type="Proteomes" id="UP000659388"/>
    </source>
</evidence>
<dbReference type="InterPro" id="IPR010089">
    <property type="entry name" value="Flavoprotein_WrbA-like"/>
</dbReference>
<evidence type="ECO:0000313" key="3">
    <source>
        <dbReference type="EMBL" id="MBL3655412.1"/>
    </source>
</evidence>
<keyword evidence="4" id="KW-1185">Reference proteome</keyword>